<sequence>MTAFRTFSPRRRTPGSLVVKLYPTGGTVRGYVRKTAVRADDDTVFPGEEMGPEAAFVLARSHAEGMPIEVELVEGVSWDPVWGTLEDGSAP</sequence>
<accession>A0A1Q9AWH7</accession>
<proteinExistence type="predicted"/>
<dbReference type="EMBL" id="MKIP01000043">
    <property type="protein sequence ID" value="OLP59806.1"/>
    <property type="molecule type" value="Genomic_DNA"/>
</dbReference>
<evidence type="ECO:0000313" key="1">
    <source>
        <dbReference type="EMBL" id="OLP59806.1"/>
    </source>
</evidence>
<dbReference type="Proteomes" id="UP000186364">
    <property type="component" value="Unassembled WGS sequence"/>
</dbReference>
<dbReference type="RefSeq" id="WP_075627565.1">
    <property type="nucleotide sequence ID" value="NZ_FOAM01000002.1"/>
</dbReference>
<comment type="caution">
    <text evidence="1">The sequence shown here is derived from an EMBL/GenBank/DDBJ whole genome shotgun (WGS) entry which is preliminary data.</text>
</comment>
<gene>
    <name evidence="1" type="ORF">BJF93_09310</name>
</gene>
<reference evidence="1 2" key="1">
    <citation type="submission" date="2016-09" db="EMBL/GenBank/DDBJ databases">
        <title>Rhizobium sp. nov., a novel species isolated from the rice rhizosphere.</title>
        <authorList>
            <person name="Zhao J."/>
            <person name="Zhang X."/>
        </authorList>
    </citation>
    <scope>NUCLEOTIDE SEQUENCE [LARGE SCALE GENOMIC DNA]</scope>
    <source>
        <strain evidence="1 2">1.7048</strain>
    </source>
</reference>
<keyword evidence="2" id="KW-1185">Reference proteome</keyword>
<dbReference type="AlphaFoldDB" id="A0A1Q9AWH7"/>
<evidence type="ECO:0000313" key="2">
    <source>
        <dbReference type="Proteomes" id="UP000186364"/>
    </source>
</evidence>
<dbReference type="OrthoDB" id="7960576at2"/>
<organism evidence="1 2">
    <name type="scientific">Xaviernesmea oryzae</name>
    <dbReference type="NCBI Taxonomy" id="464029"/>
    <lineage>
        <taxon>Bacteria</taxon>
        <taxon>Pseudomonadati</taxon>
        <taxon>Pseudomonadota</taxon>
        <taxon>Alphaproteobacteria</taxon>
        <taxon>Hyphomicrobiales</taxon>
        <taxon>Rhizobiaceae</taxon>
        <taxon>Rhizobium/Agrobacterium group</taxon>
        <taxon>Xaviernesmea</taxon>
    </lineage>
</organism>
<name>A0A1Q9AWH7_9HYPH</name>
<protein>
    <submittedName>
        <fullName evidence="1">Uncharacterized protein</fullName>
    </submittedName>
</protein>